<comment type="function">
    <text evidence="5">Responsible for synthesis of pseudouridine from uracil-55 in the psi GC loop of transfer RNAs.</text>
</comment>
<comment type="similarity">
    <text evidence="2 5">Belongs to the pseudouridine synthase TruB family. Type 1 subfamily.</text>
</comment>
<organism evidence="9 10">
    <name type="scientific">Eiseniibacteriota bacterium</name>
    <dbReference type="NCBI Taxonomy" id="2212470"/>
    <lineage>
        <taxon>Bacteria</taxon>
        <taxon>Candidatus Eiseniibacteriota</taxon>
    </lineage>
</organism>
<dbReference type="InterPro" id="IPR032819">
    <property type="entry name" value="TruB_C"/>
</dbReference>
<dbReference type="GO" id="GO:1990481">
    <property type="term" value="P:mRNA pseudouridine synthesis"/>
    <property type="evidence" value="ECO:0007669"/>
    <property type="project" value="TreeGrafter"/>
</dbReference>
<evidence type="ECO:0000313" key="9">
    <source>
        <dbReference type="EMBL" id="TMQ50573.1"/>
    </source>
</evidence>
<dbReference type="SUPFAM" id="SSF55120">
    <property type="entry name" value="Pseudouridine synthase"/>
    <property type="match status" value="1"/>
</dbReference>
<protein>
    <recommendedName>
        <fullName evidence="5">tRNA pseudouridine synthase B</fullName>
        <ecNumber evidence="5">5.4.99.25</ecNumber>
    </recommendedName>
    <alternativeName>
        <fullName evidence="5">tRNA pseudouridine(55) synthase</fullName>
        <shortName evidence="5">Psi55 synthase</shortName>
    </alternativeName>
    <alternativeName>
        <fullName evidence="5">tRNA pseudouridylate synthase</fullName>
    </alternativeName>
    <alternativeName>
        <fullName evidence="5">tRNA-uridine isomerase</fullName>
    </alternativeName>
</protein>
<dbReference type="CDD" id="cd02573">
    <property type="entry name" value="PseudoU_synth_EcTruB"/>
    <property type="match status" value="1"/>
</dbReference>
<proteinExistence type="inferred from homology"/>
<feature type="region of interest" description="Disordered" evidence="6">
    <location>
        <begin position="1"/>
        <end position="38"/>
    </location>
</feature>
<evidence type="ECO:0000256" key="5">
    <source>
        <dbReference type="HAMAP-Rule" id="MF_01080"/>
    </source>
</evidence>
<dbReference type="EMBL" id="VBOT01000096">
    <property type="protein sequence ID" value="TMQ50573.1"/>
    <property type="molecule type" value="Genomic_DNA"/>
</dbReference>
<comment type="catalytic activity">
    <reaction evidence="1 5">
        <text>uridine(55) in tRNA = pseudouridine(55) in tRNA</text>
        <dbReference type="Rhea" id="RHEA:42532"/>
        <dbReference type="Rhea" id="RHEA-COMP:10101"/>
        <dbReference type="Rhea" id="RHEA-COMP:10102"/>
        <dbReference type="ChEBI" id="CHEBI:65314"/>
        <dbReference type="ChEBI" id="CHEBI:65315"/>
        <dbReference type="EC" id="5.4.99.25"/>
    </reaction>
</comment>
<dbReference type="InterPro" id="IPR020103">
    <property type="entry name" value="PsdUridine_synth_cat_dom_sf"/>
</dbReference>
<keyword evidence="3 5" id="KW-0819">tRNA processing</keyword>
<dbReference type="InterPro" id="IPR002501">
    <property type="entry name" value="PsdUridine_synth_N"/>
</dbReference>
<evidence type="ECO:0000259" key="8">
    <source>
        <dbReference type="Pfam" id="PF16198"/>
    </source>
</evidence>
<evidence type="ECO:0000256" key="2">
    <source>
        <dbReference type="ARBA" id="ARBA00005642"/>
    </source>
</evidence>
<dbReference type="GO" id="GO:0031119">
    <property type="term" value="P:tRNA pseudouridine synthesis"/>
    <property type="evidence" value="ECO:0007669"/>
    <property type="project" value="UniProtKB-UniRule"/>
</dbReference>
<dbReference type="NCBIfam" id="TIGR00431">
    <property type="entry name" value="TruB"/>
    <property type="match status" value="1"/>
</dbReference>
<feature type="domain" description="Pseudouridine synthase II N-terminal" evidence="7">
    <location>
        <begin position="51"/>
        <end position="199"/>
    </location>
</feature>
<dbReference type="Pfam" id="PF01509">
    <property type="entry name" value="TruB_N"/>
    <property type="match status" value="1"/>
</dbReference>
<dbReference type="Gene3D" id="3.30.2350.10">
    <property type="entry name" value="Pseudouridine synthase"/>
    <property type="match status" value="1"/>
</dbReference>
<dbReference type="GO" id="GO:0003723">
    <property type="term" value="F:RNA binding"/>
    <property type="evidence" value="ECO:0007669"/>
    <property type="project" value="InterPro"/>
</dbReference>
<keyword evidence="4 5" id="KW-0413">Isomerase</keyword>
<evidence type="ECO:0000256" key="3">
    <source>
        <dbReference type="ARBA" id="ARBA00022694"/>
    </source>
</evidence>
<comment type="caution">
    <text evidence="9">The sequence shown here is derived from an EMBL/GenBank/DDBJ whole genome shotgun (WGS) entry which is preliminary data.</text>
</comment>
<evidence type="ECO:0000256" key="4">
    <source>
        <dbReference type="ARBA" id="ARBA00023235"/>
    </source>
</evidence>
<accession>A0A538SGT1</accession>
<evidence type="ECO:0000313" key="10">
    <source>
        <dbReference type="Proteomes" id="UP000320184"/>
    </source>
</evidence>
<dbReference type="Pfam" id="PF16198">
    <property type="entry name" value="TruB_C_2"/>
    <property type="match status" value="1"/>
</dbReference>
<evidence type="ECO:0000256" key="6">
    <source>
        <dbReference type="SAM" id="MobiDB-lite"/>
    </source>
</evidence>
<dbReference type="EC" id="5.4.99.25" evidence="5"/>
<dbReference type="HAMAP" id="MF_01080">
    <property type="entry name" value="TruB_bact"/>
    <property type="match status" value="1"/>
</dbReference>
<reference evidence="9 10" key="1">
    <citation type="journal article" date="2019" name="Nat. Microbiol.">
        <title>Mediterranean grassland soil C-N compound turnover is dependent on rainfall and depth, and is mediated by genomically divergent microorganisms.</title>
        <authorList>
            <person name="Diamond S."/>
            <person name="Andeer P.F."/>
            <person name="Li Z."/>
            <person name="Crits-Christoph A."/>
            <person name="Burstein D."/>
            <person name="Anantharaman K."/>
            <person name="Lane K.R."/>
            <person name="Thomas B.C."/>
            <person name="Pan C."/>
            <person name="Northen T.R."/>
            <person name="Banfield J.F."/>
        </authorList>
    </citation>
    <scope>NUCLEOTIDE SEQUENCE [LARGE SCALE GENOMIC DNA]</scope>
    <source>
        <strain evidence="9">WS_3</strain>
    </source>
</reference>
<dbReference type="Proteomes" id="UP000320184">
    <property type="component" value="Unassembled WGS sequence"/>
</dbReference>
<feature type="domain" description="tRNA pseudouridylate synthase B C-terminal" evidence="8">
    <location>
        <begin position="200"/>
        <end position="240"/>
    </location>
</feature>
<name>A0A538SGT1_UNCEI</name>
<dbReference type="PANTHER" id="PTHR13767">
    <property type="entry name" value="TRNA-PSEUDOURIDINE SYNTHASE"/>
    <property type="match status" value="1"/>
</dbReference>
<sequence length="345" mass="36665">MRGSPAAADETRSAGPGAEGRRAPPGETPSGLLVVDKPTGVTSHDVVERVRRGLRIRAAGHLGTLDPAASGLLVVVVGAATRCATVWQGGEKLYQGTLRFGVVTSTQDLTGEILERHPVDGLEEQRVHEASRAFVGEIEQVPPMVSAIKVGGQRLYRLARRGVEVRREPRRVKVFTWEWLDFTLPTASFRLRCSGGTYVRTLAHDLGARLGTGAALETLRRLRSEPFGLERSLEWSELERLTPEGVWDRGGIPIAEALSVLPAVRLDGSAAEDIGHGRSVAAAPGAVLRSGGGLPLARGPRSVVLEGPDGRLLGLGELVQGQGSGAGLLACPHLVFPWARSEGPR</sequence>
<evidence type="ECO:0000259" key="7">
    <source>
        <dbReference type="Pfam" id="PF01509"/>
    </source>
</evidence>
<gene>
    <name evidence="5 9" type="primary">truB</name>
    <name evidence="9" type="ORF">E6K73_07515</name>
</gene>
<evidence type="ECO:0000256" key="1">
    <source>
        <dbReference type="ARBA" id="ARBA00000385"/>
    </source>
</evidence>
<dbReference type="AlphaFoldDB" id="A0A538SGT1"/>
<dbReference type="GO" id="GO:0160148">
    <property type="term" value="F:tRNA pseudouridine(55) synthase activity"/>
    <property type="evidence" value="ECO:0007669"/>
    <property type="project" value="UniProtKB-EC"/>
</dbReference>
<dbReference type="InterPro" id="IPR014780">
    <property type="entry name" value="tRNA_psdUridine_synth_TruB"/>
</dbReference>
<feature type="active site" description="Nucleophile" evidence="5">
    <location>
        <position position="66"/>
    </location>
</feature>
<dbReference type="PANTHER" id="PTHR13767:SF2">
    <property type="entry name" value="PSEUDOURIDYLATE SYNTHASE TRUB1"/>
    <property type="match status" value="1"/>
</dbReference>